<feature type="transmembrane region" description="Helical" evidence="2">
    <location>
        <begin position="308"/>
        <end position="328"/>
    </location>
</feature>
<feature type="transmembrane region" description="Helical" evidence="2">
    <location>
        <begin position="61"/>
        <end position="83"/>
    </location>
</feature>
<evidence type="ECO:0000259" key="3">
    <source>
        <dbReference type="Pfam" id="PF04024"/>
    </source>
</evidence>
<keyword evidence="2" id="KW-0812">Transmembrane</keyword>
<dbReference type="RefSeq" id="WP_248590283.1">
    <property type="nucleotide sequence ID" value="NZ_BAABEB010000003.1"/>
</dbReference>
<evidence type="ECO:0000313" key="5">
    <source>
        <dbReference type="Proteomes" id="UP000832041"/>
    </source>
</evidence>
<feature type="transmembrane region" description="Helical" evidence="2">
    <location>
        <begin position="283"/>
        <end position="302"/>
    </location>
</feature>
<protein>
    <submittedName>
        <fullName evidence="4">PspC domain-containing protein</fullName>
    </submittedName>
</protein>
<reference evidence="4 5" key="1">
    <citation type="submission" date="2020-04" db="EMBL/GenBank/DDBJ databases">
        <title>Thermobifida alba genome sequencing and assembly.</title>
        <authorList>
            <person name="Luzics S."/>
            <person name="Horvath B."/>
            <person name="Nagy I."/>
            <person name="Toth A."/>
            <person name="Nagy I."/>
            <person name="Kukolya J."/>
        </authorList>
    </citation>
    <scope>NUCLEOTIDE SEQUENCE [LARGE SCALE GENOMIC DNA]</scope>
    <source>
        <strain evidence="4 5">DSM 43795</strain>
    </source>
</reference>
<evidence type="ECO:0000256" key="2">
    <source>
        <dbReference type="SAM" id="Phobius"/>
    </source>
</evidence>
<accession>A0ABY4L2A3</accession>
<keyword evidence="2" id="KW-0472">Membrane</keyword>
<gene>
    <name evidence="4" type="ORF">FOF52_13250</name>
</gene>
<feature type="region of interest" description="Disordered" evidence="1">
    <location>
        <begin position="162"/>
        <end position="185"/>
    </location>
</feature>
<feature type="compositionally biased region" description="Acidic residues" evidence="1">
    <location>
        <begin position="211"/>
        <end position="222"/>
    </location>
</feature>
<evidence type="ECO:0000313" key="4">
    <source>
        <dbReference type="EMBL" id="UPT21796.1"/>
    </source>
</evidence>
<feature type="transmembrane region" description="Helical" evidence="2">
    <location>
        <begin position="251"/>
        <end position="276"/>
    </location>
</feature>
<feature type="region of interest" description="Disordered" evidence="1">
    <location>
        <begin position="1"/>
        <end position="26"/>
    </location>
</feature>
<evidence type="ECO:0000256" key="1">
    <source>
        <dbReference type="SAM" id="MobiDB-lite"/>
    </source>
</evidence>
<feature type="domain" description="Phage shock protein PspC N-terminal" evidence="3">
    <location>
        <begin position="30"/>
        <end position="85"/>
    </location>
</feature>
<feature type="compositionally biased region" description="Basic and acidic residues" evidence="1">
    <location>
        <begin position="1"/>
        <end position="12"/>
    </location>
</feature>
<dbReference type="InterPro" id="IPR007168">
    <property type="entry name" value="Phageshock_PspC_N"/>
</dbReference>
<keyword evidence="2" id="KW-1133">Transmembrane helix</keyword>
<feature type="compositionally biased region" description="Basic and acidic residues" evidence="1">
    <location>
        <begin position="223"/>
        <end position="237"/>
    </location>
</feature>
<dbReference type="EMBL" id="CP051627">
    <property type="protein sequence ID" value="UPT21796.1"/>
    <property type="molecule type" value="Genomic_DNA"/>
</dbReference>
<dbReference type="Proteomes" id="UP000832041">
    <property type="component" value="Chromosome"/>
</dbReference>
<sequence length="462" mass="47728">MVDGEPRDEARAPESAAADTSPAAGAAERELRRDDAAGVITGVAAGLGRHTGIDPVVWRTAFAVTALGGGTGLWLYAFAWLLMRDARGGPALLEQLLNRRLSGEAVLALLGGGLALGTAFNLIGGFGWTTLVLAVPLVLGGLIAHNRGVDLSRVARQLPEWLTKREPPPNAPGSEPDPAYYNPAQPWAAAPSGPIDLAVVARQSAAREAPDPDDEEDEDSGEDRERPPRPKDRDDAAARPSPRRGVSLLGVSAWIVAALTAVVFVHAGGVSVGALLSPQAAPLYLGGVITVCGVVLVVGTWAGNPRGVAPVAALVTVLAVAATTTDLTQLRFGDARWRPAAVSEVREPFELGVGQARLDLTALPLEPGQEVTVRVRVGFGSLDVLVPDSTRAVVHGRAGFGRVALADRVSQLGVGLALHDTLEPVSGSGGDGAAEEAVSEAPTLNLVLDSYAGDLEVWHVAA</sequence>
<proteinExistence type="predicted"/>
<organism evidence="4 5">
    <name type="scientific">Thermobifida alba</name>
    <name type="common">Thermomonospora alba</name>
    <dbReference type="NCBI Taxonomy" id="53522"/>
    <lineage>
        <taxon>Bacteria</taxon>
        <taxon>Bacillati</taxon>
        <taxon>Actinomycetota</taxon>
        <taxon>Actinomycetes</taxon>
        <taxon>Streptosporangiales</taxon>
        <taxon>Nocardiopsidaceae</taxon>
        <taxon>Thermobifida</taxon>
    </lineage>
</organism>
<keyword evidence="5" id="KW-1185">Reference proteome</keyword>
<feature type="region of interest" description="Disordered" evidence="1">
    <location>
        <begin position="202"/>
        <end position="243"/>
    </location>
</feature>
<feature type="compositionally biased region" description="Low complexity" evidence="1">
    <location>
        <begin position="13"/>
        <end position="26"/>
    </location>
</feature>
<name>A0ABY4L2A3_THEAE</name>
<feature type="transmembrane region" description="Helical" evidence="2">
    <location>
        <begin position="104"/>
        <end position="128"/>
    </location>
</feature>
<dbReference type="Pfam" id="PF04024">
    <property type="entry name" value="PspC"/>
    <property type="match status" value="1"/>
</dbReference>